<dbReference type="InterPro" id="IPR001996">
    <property type="entry name" value="PTS_IIB_1"/>
</dbReference>
<dbReference type="Pfam" id="PF02378">
    <property type="entry name" value="PTS_EIIC"/>
    <property type="match status" value="1"/>
</dbReference>
<feature type="transmembrane region" description="Helical" evidence="13">
    <location>
        <begin position="12"/>
        <end position="35"/>
    </location>
</feature>
<feature type="transmembrane region" description="Helical" evidence="13">
    <location>
        <begin position="365"/>
        <end position="382"/>
    </location>
</feature>
<keyword evidence="18" id="KW-1185">Reference proteome</keyword>
<sequence>MFKKIFGVLQKVGKALMLPVAILPAAGILLGIGNALQNPDVLVKLPFLDVAWFQTVAKVMEQSGGIIFDNLSLLFAVGVAVGLAGGEGVAGLAAIVGFLIMNKTMSVFLSVGDHVVLDTANNTAKFTDPAYAYVLGIPTLQTGVFGGIIIGLVAAYCYNKFFRIELPSYLGFFAGKRFVPIATATLAIIVGIIMCFIWPTVQDGLNTFSRSMIDANLTVAAFIFGVIERALIPFGLHHIFYAPFWFEFGSYTDLAGNIVRGDQKIFFAQLKDGVELTAGTFMVGKFPFMMFGLPAAALAMYHEAKPENRKMAGSILGAAALTSFLTGITEPLEFSFLFVAPVLFGIHTIFAGLSFMTMQLLNVKVGMTFSGGLIDFLLFGVLPNRTGWWWIIIVGLCLAVIYYFGFRFMIRKFNLKTPGREDATADVADGAAADTDELPHEVLAALGGQANIASLEACITRLRVEVKENGNVDKDKLKALGASGVLEVGNNIQAIFGPRAETIRGQMKDIMEGRTPARVKEEPKAAPAPVKETKEKTTIVSPIKGELKSITEVPDQVFSGKMMGDGFAILPTDGTVVSPVNGEIVNIFPTKHAIGLIAEDGTEILIHFGIDTVKLGGEGFEAFVEQGDKVTQGQKLLQVDLEYVGANAPSLMTPIVFTNLQSGQEVVINKEGQVELKEEGIITIK</sequence>
<proteinExistence type="predicted"/>
<dbReference type="InterPro" id="IPR001127">
    <property type="entry name" value="PTS_EIIA_1_perm"/>
</dbReference>
<dbReference type="GO" id="GO:0005886">
    <property type="term" value="C:plasma membrane"/>
    <property type="evidence" value="ECO:0007669"/>
    <property type="project" value="UniProtKB-SubCell"/>
</dbReference>
<feature type="transmembrane region" description="Helical" evidence="13">
    <location>
        <begin position="178"/>
        <end position="201"/>
    </location>
</feature>
<dbReference type="PANTHER" id="PTHR30009:SF20">
    <property type="entry name" value="PTS SYSTEM GLUCOSE-SPECIFIC EIICB COMPONENT-RELATED"/>
    <property type="match status" value="1"/>
</dbReference>
<dbReference type="InterPro" id="IPR013013">
    <property type="entry name" value="PTS_EIIC_1"/>
</dbReference>
<dbReference type="AlphaFoldDB" id="A0A917ATL5"/>
<dbReference type="Pfam" id="PF00367">
    <property type="entry name" value="PTS_EIIB"/>
    <property type="match status" value="1"/>
</dbReference>
<evidence type="ECO:0000256" key="10">
    <source>
        <dbReference type="ARBA" id="ARBA00023136"/>
    </source>
</evidence>
<feature type="active site" description="Phosphocysteine intermediate; for EIIB activity" evidence="11">
    <location>
        <position position="458"/>
    </location>
</feature>
<keyword evidence="4 17" id="KW-0762">Sugar transport</keyword>
<dbReference type="Proteomes" id="UP000605259">
    <property type="component" value="Unassembled WGS sequence"/>
</dbReference>
<dbReference type="InterPro" id="IPR018113">
    <property type="entry name" value="PTrfase_EIIB_Cys"/>
</dbReference>
<dbReference type="EMBL" id="BMFK01000001">
    <property type="protein sequence ID" value="GGE69599.1"/>
    <property type="molecule type" value="Genomic_DNA"/>
</dbReference>
<evidence type="ECO:0000259" key="16">
    <source>
        <dbReference type="PROSITE" id="PS51103"/>
    </source>
</evidence>
<dbReference type="NCBIfam" id="TIGR00826">
    <property type="entry name" value="EIIB_glc"/>
    <property type="match status" value="1"/>
</dbReference>
<evidence type="ECO:0000256" key="3">
    <source>
        <dbReference type="ARBA" id="ARBA00022475"/>
    </source>
</evidence>
<dbReference type="GO" id="GO:0055056">
    <property type="term" value="F:D-glucose transmembrane transporter activity"/>
    <property type="evidence" value="ECO:0007669"/>
    <property type="project" value="InterPro"/>
</dbReference>
<name>A0A917ATL5_9BACI</name>
<evidence type="ECO:0000256" key="4">
    <source>
        <dbReference type="ARBA" id="ARBA00022597"/>
    </source>
</evidence>
<feature type="transmembrane region" description="Helical" evidence="13">
    <location>
        <begin position="388"/>
        <end position="406"/>
    </location>
</feature>
<evidence type="ECO:0000313" key="17">
    <source>
        <dbReference type="EMBL" id="GGE69599.1"/>
    </source>
</evidence>
<evidence type="ECO:0000256" key="2">
    <source>
        <dbReference type="ARBA" id="ARBA00022448"/>
    </source>
</evidence>
<dbReference type="SUPFAM" id="SSF55604">
    <property type="entry name" value="Glucose permease domain IIB"/>
    <property type="match status" value="1"/>
</dbReference>
<organism evidence="17 18">
    <name type="scientific">Priestia taiwanensis</name>
    <dbReference type="NCBI Taxonomy" id="1347902"/>
    <lineage>
        <taxon>Bacteria</taxon>
        <taxon>Bacillati</taxon>
        <taxon>Bacillota</taxon>
        <taxon>Bacilli</taxon>
        <taxon>Bacillales</taxon>
        <taxon>Bacillaceae</taxon>
        <taxon>Priestia</taxon>
    </lineage>
</organism>
<feature type="domain" description="PTS EIIA type-1" evidence="14">
    <location>
        <begin position="555"/>
        <end position="659"/>
    </location>
</feature>
<dbReference type="GO" id="GO:0008982">
    <property type="term" value="F:protein-N(PI)-phosphohistidine-sugar phosphotransferase activity"/>
    <property type="evidence" value="ECO:0007669"/>
    <property type="project" value="InterPro"/>
</dbReference>
<keyword evidence="3" id="KW-1003">Cell membrane</keyword>
<dbReference type="GO" id="GO:0009401">
    <property type="term" value="P:phosphoenolpyruvate-dependent sugar phosphotransferase system"/>
    <property type="evidence" value="ECO:0007669"/>
    <property type="project" value="UniProtKB-KW"/>
</dbReference>
<reference evidence="17" key="1">
    <citation type="journal article" date="2014" name="Int. J. Syst. Evol. Microbiol.">
        <title>Complete genome sequence of Corynebacterium casei LMG S-19264T (=DSM 44701T), isolated from a smear-ripened cheese.</title>
        <authorList>
            <consortium name="US DOE Joint Genome Institute (JGI-PGF)"/>
            <person name="Walter F."/>
            <person name="Albersmeier A."/>
            <person name="Kalinowski J."/>
            <person name="Ruckert C."/>
        </authorList>
    </citation>
    <scope>NUCLEOTIDE SEQUENCE</scope>
    <source>
        <strain evidence="17">CGMCC 1.12698</strain>
    </source>
</reference>
<keyword evidence="6" id="KW-0598">Phosphotransferase system</keyword>
<dbReference type="InterPro" id="IPR036878">
    <property type="entry name" value="Glu_permease_IIB"/>
</dbReference>
<dbReference type="PROSITE" id="PS51093">
    <property type="entry name" value="PTS_EIIA_TYPE_1"/>
    <property type="match status" value="1"/>
</dbReference>
<dbReference type="CDD" id="cd00212">
    <property type="entry name" value="PTS_IIB_glc"/>
    <property type="match status" value="1"/>
</dbReference>
<feature type="domain" description="PTS EIIB type-1" evidence="15">
    <location>
        <begin position="436"/>
        <end position="517"/>
    </location>
</feature>
<dbReference type="PROSITE" id="PS51098">
    <property type="entry name" value="PTS_EIIB_TYPE_1"/>
    <property type="match status" value="1"/>
</dbReference>
<dbReference type="GO" id="GO:1904659">
    <property type="term" value="P:D-glucose transmembrane transport"/>
    <property type="evidence" value="ECO:0007669"/>
    <property type="project" value="InterPro"/>
</dbReference>
<dbReference type="PROSITE" id="PS01035">
    <property type="entry name" value="PTS_EIIB_TYPE_1_CYS"/>
    <property type="match status" value="1"/>
</dbReference>
<reference evidence="17" key="2">
    <citation type="submission" date="2020-09" db="EMBL/GenBank/DDBJ databases">
        <authorList>
            <person name="Sun Q."/>
            <person name="Zhou Y."/>
        </authorList>
    </citation>
    <scope>NUCLEOTIDE SEQUENCE</scope>
    <source>
        <strain evidence="17">CGMCC 1.12698</strain>
    </source>
</reference>
<feature type="transmembrane region" description="Helical" evidence="13">
    <location>
        <begin position="72"/>
        <end position="100"/>
    </location>
</feature>
<feature type="transmembrane region" description="Helical" evidence="13">
    <location>
        <begin position="130"/>
        <end position="158"/>
    </location>
</feature>
<feature type="transmembrane region" description="Helical" evidence="13">
    <location>
        <begin position="279"/>
        <end position="299"/>
    </location>
</feature>
<evidence type="ECO:0000256" key="1">
    <source>
        <dbReference type="ARBA" id="ARBA00004651"/>
    </source>
</evidence>
<feature type="domain" description="PTS EIIC type-1" evidence="16">
    <location>
        <begin position="3"/>
        <end position="422"/>
    </location>
</feature>
<evidence type="ECO:0000256" key="8">
    <source>
        <dbReference type="ARBA" id="ARBA00022777"/>
    </source>
</evidence>
<evidence type="ECO:0000259" key="15">
    <source>
        <dbReference type="PROSITE" id="PS51098"/>
    </source>
</evidence>
<dbReference type="GO" id="GO:0016301">
    <property type="term" value="F:kinase activity"/>
    <property type="evidence" value="ECO:0007669"/>
    <property type="project" value="UniProtKB-KW"/>
</dbReference>
<accession>A0A917ATL5</accession>
<feature type="region of interest" description="Disordered" evidence="12">
    <location>
        <begin position="516"/>
        <end position="537"/>
    </location>
</feature>
<feature type="transmembrane region" description="Helical" evidence="13">
    <location>
        <begin position="334"/>
        <end position="353"/>
    </location>
</feature>
<dbReference type="InterPro" id="IPR003352">
    <property type="entry name" value="PTS_EIIC"/>
</dbReference>
<keyword evidence="10 13" id="KW-0472">Membrane</keyword>
<dbReference type="Gene3D" id="3.30.1360.60">
    <property type="entry name" value="Glucose permease domain IIB"/>
    <property type="match status" value="1"/>
</dbReference>
<dbReference type="RefSeq" id="WP_188388178.1">
    <property type="nucleotide sequence ID" value="NZ_BMFK01000001.1"/>
</dbReference>
<feature type="transmembrane region" description="Helical" evidence="13">
    <location>
        <begin position="311"/>
        <end position="328"/>
    </location>
</feature>
<dbReference type="FunFam" id="2.70.70.10:FF:000001">
    <property type="entry name" value="PTS system glucose-specific IIA component"/>
    <property type="match status" value="1"/>
</dbReference>
<keyword evidence="2" id="KW-0813">Transport</keyword>
<protein>
    <submittedName>
        <fullName evidence="17">PTS glucose transporter subunit IIABC</fullName>
    </submittedName>
</protein>
<evidence type="ECO:0000256" key="7">
    <source>
        <dbReference type="ARBA" id="ARBA00022692"/>
    </source>
</evidence>
<evidence type="ECO:0000256" key="13">
    <source>
        <dbReference type="SAM" id="Phobius"/>
    </source>
</evidence>
<evidence type="ECO:0000259" key="14">
    <source>
        <dbReference type="PROSITE" id="PS51093"/>
    </source>
</evidence>
<dbReference type="GO" id="GO:0090563">
    <property type="term" value="F:protein-phosphocysteine-sugar phosphotransferase activity"/>
    <property type="evidence" value="ECO:0007669"/>
    <property type="project" value="TreeGrafter"/>
</dbReference>
<dbReference type="NCBIfam" id="TIGR02002">
    <property type="entry name" value="PTS-II-BC-glcB"/>
    <property type="match status" value="1"/>
</dbReference>
<dbReference type="InterPro" id="IPR011055">
    <property type="entry name" value="Dup_hybrid_motif"/>
</dbReference>
<dbReference type="InterPro" id="IPR011299">
    <property type="entry name" value="PTS_IIBC_glc"/>
</dbReference>
<gene>
    <name evidence="17" type="ORF">GCM10007140_19560</name>
</gene>
<evidence type="ECO:0000256" key="9">
    <source>
        <dbReference type="ARBA" id="ARBA00022989"/>
    </source>
</evidence>
<dbReference type="PROSITE" id="PS00371">
    <property type="entry name" value="PTS_EIIA_TYPE_1_HIS"/>
    <property type="match status" value="1"/>
</dbReference>
<evidence type="ECO:0000256" key="12">
    <source>
        <dbReference type="SAM" id="MobiDB-lite"/>
    </source>
</evidence>
<dbReference type="InterPro" id="IPR050429">
    <property type="entry name" value="PTS_Glucose_EIICBA"/>
</dbReference>
<keyword evidence="7 13" id="KW-0812">Transmembrane</keyword>
<dbReference type="Pfam" id="PF00358">
    <property type="entry name" value="PTS_EIIA_1"/>
    <property type="match status" value="1"/>
</dbReference>
<dbReference type="PROSITE" id="PS51103">
    <property type="entry name" value="PTS_EIIC_TYPE_1"/>
    <property type="match status" value="1"/>
</dbReference>
<comment type="caution">
    <text evidence="17">The sequence shown here is derived from an EMBL/GenBank/DDBJ whole genome shotgun (WGS) entry which is preliminary data.</text>
</comment>
<dbReference type="CDD" id="cd00210">
    <property type="entry name" value="PTS_IIA_glc"/>
    <property type="match status" value="1"/>
</dbReference>
<evidence type="ECO:0000313" key="18">
    <source>
        <dbReference type="Proteomes" id="UP000605259"/>
    </source>
</evidence>
<dbReference type="NCBIfam" id="TIGR00830">
    <property type="entry name" value="PTBA"/>
    <property type="match status" value="1"/>
</dbReference>
<evidence type="ECO:0000256" key="6">
    <source>
        <dbReference type="ARBA" id="ARBA00022683"/>
    </source>
</evidence>
<keyword evidence="5" id="KW-0808">Transferase</keyword>
<dbReference type="Gene3D" id="2.70.70.10">
    <property type="entry name" value="Glucose Permease (Domain IIA)"/>
    <property type="match status" value="1"/>
</dbReference>
<keyword evidence="8" id="KW-0418">Kinase</keyword>
<evidence type="ECO:0000256" key="11">
    <source>
        <dbReference type="PROSITE-ProRule" id="PRU00421"/>
    </source>
</evidence>
<evidence type="ECO:0000256" key="5">
    <source>
        <dbReference type="ARBA" id="ARBA00022679"/>
    </source>
</evidence>
<dbReference type="PANTHER" id="PTHR30009">
    <property type="entry name" value="CYTOCHROME C-TYPE SYNTHESIS PROTEIN AND PTS TRANSMEMBRANE COMPONENT"/>
    <property type="match status" value="1"/>
</dbReference>
<comment type="subcellular location">
    <subcellularLocation>
        <location evidence="1">Cell membrane</location>
        <topology evidence="1">Multi-pass membrane protein</topology>
    </subcellularLocation>
</comment>
<keyword evidence="9 13" id="KW-1133">Transmembrane helix</keyword>
<dbReference type="SUPFAM" id="SSF51261">
    <property type="entry name" value="Duplicated hybrid motif"/>
    <property type="match status" value="1"/>
</dbReference>